<reference evidence="1 2" key="1">
    <citation type="submission" date="2018-09" db="EMBL/GenBank/DDBJ databases">
        <authorList>
            <person name="Tagini F."/>
        </authorList>
    </citation>
    <scope>NUCLEOTIDE SEQUENCE [LARGE SCALE GENOMIC DNA]</scope>
    <source>
        <strain evidence="1 2">MK136</strain>
    </source>
</reference>
<organism evidence="1 2">
    <name type="scientific">Mycobacterium attenuatum</name>
    <dbReference type="NCBI Taxonomy" id="2341086"/>
    <lineage>
        <taxon>Bacteria</taxon>
        <taxon>Bacillati</taxon>
        <taxon>Actinomycetota</taxon>
        <taxon>Actinomycetes</taxon>
        <taxon>Mycobacteriales</taxon>
        <taxon>Mycobacteriaceae</taxon>
        <taxon>Mycobacterium</taxon>
    </lineage>
</organism>
<sequence length="115" mass="11032">MVLVVPRDGSAMVVPAGLAGKAGPAVTLQNLCTLLMLVVLEGLEVPAGPVVLAGSGWDLVAQAGPVVAGAQVEPPTAPSLADPEVTAAPEETAVLAGGSETVGMAAMPGKAGLAA</sequence>
<dbReference type="EMBL" id="UPHP01000122">
    <property type="protein sequence ID" value="VBA42507.1"/>
    <property type="molecule type" value="Genomic_DNA"/>
</dbReference>
<evidence type="ECO:0000313" key="2">
    <source>
        <dbReference type="Proteomes" id="UP000273307"/>
    </source>
</evidence>
<gene>
    <name evidence="1" type="ORF">LAUMK136_04609</name>
</gene>
<keyword evidence="2" id="KW-1185">Reference proteome</keyword>
<proteinExistence type="predicted"/>
<accession>A0A498QAX2</accession>
<name>A0A498QAX2_9MYCO</name>
<dbReference type="AlphaFoldDB" id="A0A498QAX2"/>
<dbReference type="Proteomes" id="UP000273307">
    <property type="component" value="Unassembled WGS sequence"/>
</dbReference>
<evidence type="ECO:0000313" key="1">
    <source>
        <dbReference type="EMBL" id="VBA42507.1"/>
    </source>
</evidence>
<protein>
    <submittedName>
        <fullName evidence="1">Uncharacterized protein</fullName>
    </submittedName>
</protein>